<accession>A0AAV0PBL3</accession>
<feature type="compositionally biased region" description="Basic and acidic residues" evidence="2">
    <location>
        <begin position="239"/>
        <end position="262"/>
    </location>
</feature>
<feature type="compositionally biased region" description="Basic and acidic residues" evidence="2">
    <location>
        <begin position="1154"/>
        <end position="1172"/>
    </location>
</feature>
<feature type="compositionally biased region" description="Basic and acidic residues" evidence="2">
    <location>
        <begin position="631"/>
        <end position="640"/>
    </location>
</feature>
<feature type="compositionally biased region" description="Basic and acidic residues" evidence="2">
    <location>
        <begin position="480"/>
        <end position="495"/>
    </location>
</feature>
<feature type="compositionally biased region" description="Basic and acidic residues" evidence="2">
    <location>
        <begin position="426"/>
        <end position="443"/>
    </location>
</feature>
<feature type="compositionally biased region" description="Polar residues" evidence="2">
    <location>
        <begin position="583"/>
        <end position="601"/>
    </location>
</feature>
<feature type="compositionally biased region" description="Polar residues" evidence="2">
    <location>
        <begin position="679"/>
        <end position="689"/>
    </location>
</feature>
<feature type="region of interest" description="Disordered" evidence="2">
    <location>
        <begin position="1"/>
        <end position="25"/>
    </location>
</feature>
<sequence length="1172" mass="126129">MSLSPSGLLRYARRRKSTIPEVDESKVLRPSPLQAAAAAVGVSDSVSGCVHSEPMEETEENLQESSDTNPTDHSAGNLGVVVRESEAECLVDSTFGREMISESDKLVDSDGLPVTEDMAGASKSVVDAVETGNPQDEQPQMDLDLRGLVSCERKAPFDLSNDLQMDPGCGDGYLENIGKKVEVLESQCHVVSNLVVTESGNLSVGGASGDSQRSSVESLCHESHVTQVELRTANASSQPHDERLMDVDSKGAESSPHCERNAPFDQNDSLQKGAEIGSENSAPKVEVLNPESECNDVSTPVVTEGVVERKLSDGASGDSQRSSMESPFLESHVTQPEASASPSEGLHSDNIGTASVVEPHDERPMEVVQEGAGSSHLCERNAPLNLNDTVKKGDECVDGQNENLRVGAEVSKPESHVVPTIVAAERVPESRSNRTSGDSRRSSSESACPESLVTKPEVRASQSDGLHSDNIGIASTGQPYDERPMDLDSRGAESSPHFERNFLVGLNNSFQKGDERGDGYSKNVGAEIEVSKPKCHVVSTMVVADRVLQSRQLTDGGASGDSQRSSAKSPRHESLVPQPEVRASNSEGLYSATIGTASTGQPHGEPLMDVDSSGAEDSPQCGRNVPLDLNDSIKKDDDCGSGHNENLGAQVEVLEPECHNVSIMVVEQRVPESRKLSGGASNSQRSSDGSLCHESHGTLPWARASKFEGLHSDTIATAISSQPHEQGPMVLDMGRAEDDHPCKRNAPVDMSEALQKDDECGDGYNENLRAHIGVMEPECCDISTKAVAEGVQESIKLSYGFSGDSQRASMDSPCHESHFTQPEARALHSEVQPQDWPIRADSEAVRSSPHCIQKFPMDANNSPKKEDQSRDDYYDNLGAPIHVSGAGKEISLPRVPQHFIGMKDGDPCRLPIGNHLEEAIDDLPPGVQRGPRDYLRGVWDYARKAAHQARVNSLEASLSQKRVRELESQVQSLNQLMEDWKHKALDFMERSRCFGSSLAPIHVLPVTGTGLPDAEPFHRLPLAATSTGAVFTPKENPLVEGIRTTPPSGPGVSMGFTPTGRLIAWAPERCSSSASPTAMNNDTYPSSIQHLSISTDAIKTCTLPPTGGVLGSSANCVQKPRHVRRVRFEGLDDDNDDGDGNVRPFHVPKKRRTHDYSSRKEEAPTLHKTSDG</sequence>
<dbReference type="EMBL" id="CAMGYJ010000008">
    <property type="protein sequence ID" value="CAI0468429.1"/>
    <property type="molecule type" value="Genomic_DNA"/>
</dbReference>
<evidence type="ECO:0000256" key="2">
    <source>
        <dbReference type="SAM" id="MobiDB-lite"/>
    </source>
</evidence>
<feature type="region of interest" description="Disordered" evidence="2">
    <location>
        <begin position="552"/>
        <end position="641"/>
    </location>
</feature>
<protein>
    <submittedName>
        <fullName evidence="3">Uncharacterized protein</fullName>
    </submittedName>
</protein>
<feature type="region of interest" description="Disordered" evidence="2">
    <location>
        <begin position="1129"/>
        <end position="1172"/>
    </location>
</feature>
<feature type="region of interest" description="Disordered" evidence="2">
    <location>
        <begin position="310"/>
        <end position="351"/>
    </location>
</feature>
<feature type="region of interest" description="Disordered" evidence="2">
    <location>
        <begin position="671"/>
        <end position="695"/>
    </location>
</feature>
<feature type="coiled-coil region" evidence="1">
    <location>
        <begin position="956"/>
        <end position="983"/>
    </location>
</feature>
<feature type="region of interest" description="Disordered" evidence="2">
    <location>
        <begin position="422"/>
        <end position="495"/>
    </location>
</feature>
<feature type="region of interest" description="Disordered" evidence="2">
    <location>
        <begin position="233"/>
        <end position="271"/>
    </location>
</feature>
<feature type="compositionally biased region" description="Polar residues" evidence="2">
    <location>
        <begin position="63"/>
        <end position="74"/>
    </location>
</feature>
<name>A0AAV0PBL3_9ROSI</name>
<keyword evidence="4" id="KW-1185">Reference proteome</keyword>
<dbReference type="Proteomes" id="UP001154282">
    <property type="component" value="Unassembled WGS sequence"/>
</dbReference>
<proteinExistence type="predicted"/>
<feature type="region of interest" description="Disordered" evidence="2">
    <location>
        <begin position="851"/>
        <end position="871"/>
    </location>
</feature>
<gene>
    <name evidence="3" type="ORF">LITE_LOCUS37800</name>
</gene>
<reference evidence="3" key="1">
    <citation type="submission" date="2022-08" db="EMBL/GenBank/DDBJ databases">
        <authorList>
            <person name="Gutierrez-Valencia J."/>
        </authorList>
    </citation>
    <scope>NUCLEOTIDE SEQUENCE</scope>
</reference>
<feature type="compositionally biased region" description="Polar residues" evidence="2">
    <location>
        <begin position="332"/>
        <end position="342"/>
    </location>
</feature>
<dbReference type="AlphaFoldDB" id="A0AAV0PBL3"/>
<keyword evidence="1" id="KW-0175">Coiled coil</keyword>
<evidence type="ECO:0000313" key="3">
    <source>
        <dbReference type="EMBL" id="CAI0468429.1"/>
    </source>
</evidence>
<organism evidence="3 4">
    <name type="scientific">Linum tenue</name>
    <dbReference type="NCBI Taxonomy" id="586396"/>
    <lineage>
        <taxon>Eukaryota</taxon>
        <taxon>Viridiplantae</taxon>
        <taxon>Streptophyta</taxon>
        <taxon>Embryophyta</taxon>
        <taxon>Tracheophyta</taxon>
        <taxon>Spermatophyta</taxon>
        <taxon>Magnoliopsida</taxon>
        <taxon>eudicotyledons</taxon>
        <taxon>Gunneridae</taxon>
        <taxon>Pentapetalae</taxon>
        <taxon>rosids</taxon>
        <taxon>fabids</taxon>
        <taxon>Malpighiales</taxon>
        <taxon>Linaceae</taxon>
        <taxon>Linum</taxon>
    </lineage>
</organism>
<evidence type="ECO:0000256" key="1">
    <source>
        <dbReference type="SAM" id="Coils"/>
    </source>
</evidence>
<comment type="caution">
    <text evidence="3">The sequence shown here is derived from an EMBL/GenBank/DDBJ whole genome shotgun (WGS) entry which is preliminary data.</text>
</comment>
<evidence type="ECO:0000313" key="4">
    <source>
        <dbReference type="Proteomes" id="UP001154282"/>
    </source>
</evidence>
<feature type="region of interest" description="Disordered" evidence="2">
    <location>
        <begin position="47"/>
        <end position="77"/>
    </location>
</feature>